<comment type="caution">
    <text evidence="1">The sequence shown here is derived from an EMBL/GenBank/DDBJ whole genome shotgun (WGS) entry which is preliminary data.</text>
</comment>
<organism evidence="1 2">
    <name type="scientific">Mycolicibacterium peregrinum</name>
    <name type="common">Mycobacterium peregrinum</name>
    <dbReference type="NCBI Taxonomy" id="43304"/>
    <lineage>
        <taxon>Bacteria</taxon>
        <taxon>Bacillati</taxon>
        <taxon>Actinomycetota</taxon>
        <taxon>Actinomycetes</taxon>
        <taxon>Mycobacteriales</taxon>
        <taxon>Mycobacteriaceae</taxon>
        <taxon>Mycolicibacterium</taxon>
    </lineage>
</organism>
<proteinExistence type="predicted"/>
<gene>
    <name evidence="1" type="ORF">A5779_11805</name>
</gene>
<evidence type="ECO:0000313" key="1">
    <source>
        <dbReference type="EMBL" id="OBB80189.1"/>
    </source>
</evidence>
<dbReference type="EMBL" id="LZSY01000195">
    <property type="protein sequence ID" value="OBB80189.1"/>
    <property type="molecule type" value="Genomic_DNA"/>
</dbReference>
<dbReference type="Proteomes" id="UP000094008">
    <property type="component" value="Unassembled WGS sequence"/>
</dbReference>
<dbReference type="AlphaFoldDB" id="A0A1A0VAE3"/>
<evidence type="ECO:0000313" key="2">
    <source>
        <dbReference type="Proteomes" id="UP000094008"/>
    </source>
</evidence>
<name>A0A1A0VAE3_MYCPR</name>
<protein>
    <submittedName>
        <fullName evidence="1">Uncharacterized protein</fullName>
    </submittedName>
</protein>
<accession>A0A1A0VAE3</accession>
<dbReference type="OrthoDB" id="4691918at2"/>
<sequence length="282" mass="31087">MADGHAQERITVSSLAFRDLPAGPAELREELPLVATVLRVIPGPQGRGEFWCARLERPVKYRIGDAFDTTRCQAEFLGNDSAGPFLWIQVIVVSAHHPGQRIQPGITTGMQVDVAYVVDLTLGQDSALDPAKVDYAGIAIVDDQPGLLAVRAGLIDRVQSLVSALKELSGQELDDYAPQPLGPNAVQGDKVYAITSADLRYYDGSDDTGQGWRSTTDPDELLYWIADDLARHAAWGWTQRTPSAARMDQHLLRDLLWIPQWLLLLTALDPRWAQRTRLSILG</sequence>
<reference evidence="2" key="1">
    <citation type="submission" date="2016-06" db="EMBL/GenBank/DDBJ databases">
        <authorList>
            <person name="Sutton G."/>
            <person name="Brinkac L."/>
            <person name="Sanka R."/>
            <person name="Adams M."/>
            <person name="Lau E."/>
            <person name="Mehaffy C."/>
            <person name="Tameris M."/>
            <person name="Hatherill M."/>
            <person name="Hanekom W."/>
            <person name="Mahomed H."/>
            <person name="Mcshane H."/>
        </authorList>
    </citation>
    <scope>NUCLEOTIDE SEQUENCE [LARGE SCALE GENOMIC DNA]</scope>
    <source>
        <strain evidence="2">852002-10433_SCH5171157</strain>
    </source>
</reference>